<evidence type="ECO:0000313" key="2">
    <source>
        <dbReference type="Proteomes" id="UP000236291"/>
    </source>
</evidence>
<name>A0A2K3MJE6_TRIPR</name>
<accession>A0A2K3MJE6</accession>
<gene>
    <name evidence="1" type="ORF">L195_g047041</name>
</gene>
<reference evidence="1 2" key="2">
    <citation type="journal article" date="2017" name="Front. Plant Sci.">
        <title>Gene Classification and Mining of Molecular Markers Useful in Red Clover (Trifolium pratense) Breeding.</title>
        <authorList>
            <person name="Istvanek J."/>
            <person name="Dluhosova J."/>
            <person name="Dluhos P."/>
            <person name="Patkova L."/>
            <person name="Nedelnik J."/>
            <person name="Repkova J."/>
        </authorList>
    </citation>
    <scope>NUCLEOTIDE SEQUENCE [LARGE SCALE GENOMIC DNA]</scope>
    <source>
        <strain evidence="2">cv. Tatra</strain>
        <tissue evidence="1">Young leaves</tissue>
    </source>
</reference>
<sequence length="47" mass="5074">MLRQGAGGCAWRNAALFQELLSLDAAPWRHKAAHGTIESLIRAQVTG</sequence>
<dbReference type="AlphaFoldDB" id="A0A2K3MJE6"/>
<evidence type="ECO:0000313" key="1">
    <source>
        <dbReference type="EMBL" id="PNX90913.1"/>
    </source>
</evidence>
<protein>
    <submittedName>
        <fullName evidence="1">Uncharacterized protein</fullName>
    </submittedName>
</protein>
<feature type="non-terminal residue" evidence="1">
    <location>
        <position position="47"/>
    </location>
</feature>
<comment type="caution">
    <text evidence="1">The sequence shown here is derived from an EMBL/GenBank/DDBJ whole genome shotgun (WGS) entry which is preliminary data.</text>
</comment>
<reference evidence="1 2" key="1">
    <citation type="journal article" date="2014" name="Am. J. Bot.">
        <title>Genome assembly and annotation for red clover (Trifolium pratense; Fabaceae).</title>
        <authorList>
            <person name="Istvanek J."/>
            <person name="Jaros M."/>
            <person name="Krenek A."/>
            <person name="Repkova J."/>
        </authorList>
    </citation>
    <scope>NUCLEOTIDE SEQUENCE [LARGE SCALE GENOMIC DNA]</scope>
    <source>
        <strain evidence="2">cv. Tatra</strain>
        <tissue evidence="1">Young leaves</tissue>
    </source>
</reference>
<organism evidence="1 2">
    <name type="scientific">Trifolium pratense</name>
    <name type="common">Red clover</name>
    <dbReference type="NCBI Taxonomy" id="57577"/>
    <lineage>
        <taxon>Eukaryota</taxon>
        <taxon>Viridiplantae</taxon>
        <taxon>Streptophyta</taxon>
        <taxon>Embryophyta</taxon>
        <taxon>Tracheophyta</taxon>
        <taxon>Spermatophyta</taxon>
        <taxon>Magnoliopsida</taxon>
        <taxon>eudicotyledons</taxon>
        <taxon>Gunneridae</taxon>
        <taxon>Pentapetalae</taxon>
        <taxon>rosids</taxon>
        <taxon>fabids</taxon>
        <taxon>Fabales</taxon>
        <taxon>Fabaceae</taxon>
        <taxon>Papilionoideae</taxon>
        <taxon>50 kb inversion clade</taxon>
        <taxon>NPAAA clade</taxon>
        <taxon>Hologalegina</taxon>
        <taxon>IRL clade</taxon>
        <taxon>Trifolieae</taxon>
        <taxon>Trifolium</taxon>
    </lineage>
</organism>
<dbReference type="Proteomes" id="UP000236291">
    <property type="component" value="Unassembled WGS sequence"/>
</dbReference>
<proteinExistence type="predicted"/>
<dbReference type="EMBL" id="ASHM01064376">
    <property type="protein sequence ID" value="PNX90913.1"/>
    <property type="molecule type" value="Genomic_DNA"/>
</dbReference>